<comment type="caution">
    <text evidence="3">The sequence shown here is derived from an EMBL/GenBank/DDBJ whole genome shotgun (WGS) entry which is preliminary data.</text>
</comment>
<organism evidence="3 4">
    <name type="scientific">Cylicocyclus nassatus</name>
    <name type="common">Nematode worm</name>
    <dbReference type="NCBI Taxonomy" id="53992"/>
    <lineage>
        <taxon>Eukaryota</taxon>
        <taxon>Metazoa</taxon>
        <taxon>Ecdysozoa</taxon>
        <taxon>Nematoda</taxon>
        <taxon>Chromadorea</taxon>
        <taxon>Rhabditida</taxon>
        <taxon>Rhabditina</taxon>
        <taxon>Rhabditomorpha</taxon>
        <taxon>Strongyloidea</taxon>
        <taxon>Strongylidae</taxon>
        <taxon>Cylicocyclus</taxon>
    </lineage>
</organism>
<dbReference type="EMBL" id="CATQJL010000001">
    <property type="protein sequence ID" value="CAJ0589995.1"/>
    <property type="molecule type" value="Genomic_DNA"/>
</dbReference>
<comment type="function">
    <text evidence="1">Central component in molecular interactions underlying sperm crawling. Forms an extensive filament system that extends from sperm villipoda, along the leading edge of the pseudopod.</text>
</comment>
<dbReference type="InterPro" id="IPR000535">
    <property type="entry name" value="MSP_dom"/>
</dbReference>
<feature type="domain" description="MSP" evidence="2">
    <location>
        <begin position="7"/>
        <end position="129"/>
    </location>
</feature>
<evidence type="ECO:0000313" key="4">
    <source>
        <dbReference type="Proteomes" id="UP001176961"/>
    </source>
</evidence>
<evidence type="ECO:0000256" key="1">
    <source>
        <dbReference type="RuleBase" id="RU003425"/>
    </source>
</evidence>
<dbReference type="Gene3D" id="2.60.40.10">
    <property type="entry name" value="Immunoglobulins"/>
    <property type="match status" value="1"/>
</dbReference>
<dbReference type="AlphaFoldDB" id="A0AA36DNF5"/>
<gene>
    <name evidence="3" type="ORF">CYNAS_LOCUS1978</name>
</gene>
<dbReference type="Pfam" id="PF00635">
    <property type="entry name" value="Motile_Sperm"/>
    <property type="match status" value="1"/>
</dbReference>
<dbReference type="PROSITE" id="PS50202">
    <property type="entry name" value="MSP"/>
    <property type="match status" value="1"/>
</dbReference>
<keyword evidence="4" id="KW-1185">Reference proteome</keyword>
<sequence>MVDINYEFPAIPKKFNEFVIKPDQVQVSGEMWESALSLQNTSQCGILYKVKCTSNARIEIDDCADILLPDKEVQVLFRKKSAGKEQDQLIVLFCLVGKQWMSENSNAFRCWERVKKQDVIVKRKIIDVIEK</sequence>
<evidence type="ECO:0000313" key="3">
    <source>
        <dbReference type="EMBL" id="CAJ0589995.1"/>
    </source>
</evidence>
<dbReference type="SUPFAM" id="SSF49354">
    <property type="entry name" value="PapD-like"/>
    <property type="match status" value="1"/>
</dbReference>
<dbReference type="InterPro" id="IPR008962">
    <property type="entry name" value="PapD-like_sf"/>
</dbReference>
<dbReference type="Proteomes" id="UP001176961">
    <property type="component" value="Unassembled WGS sequence"/>
</dbReference>
<reference evidence="3" key="1">
    <citation type="submission" date="2023-07" db="EMBL/GenBank/DDBJ databases">
        <authorList>
            <consortium name="CYATHOMIX"/>
        </authorList>
    </citation>
    <scope>NUCLEOTIDE SEQUENCE</scope>
    <source>
        <strain evidence="3">N/A</strain>
    </source>
</reference>
<protein>
    <recommendedName>
        <fullName evidence="1">Major sperm protein</fullName>
    </recommendedName>
</protein>
<name>A0AA36DNF5_CYLNA</name>
<keyword evidence="1" id="KW-0963">Cytoplasm</keyword>
<keyword evidence="1" id="KW-0206">Cytoskeleton</keyword>
<accession>A0AA36DNF5</accession>
<proteinExistence type="predicted"/>
<dbReference type="InterPro" id="IPR013783">
    <property type="entry name" value="Ig-like_fold"/>
</dbReference>
<evidence type="ECO:0000259" key="2">
    <source>
        <dbReference type="PROSITE" id="PS50202"/>
    </source>
</evidence>